<gene>
    <name evidence="3" type="ORF">TWF730_003618</name>
</gene>
<accession>A0AAV9U473</accession>
<evidence type="ECO:0000256" key="2">
    <source>
        <dbReference type="SAM" id="Phobius"/>
    </source>
</evidence>
<keyword evidence="2" id="KW-0812">Transmembrane</keyword>
<dbReference type="AlphaFoldDB" id="A0AAV9U473"/>
<evidence type="ECO:0000313" key="3">
    <source>
        <dbReference type="EMBL" id="KAK6334404.1"/>
    </source>
</evidence>
<dbReference type="InterPro" id="IPR011990">
    <property type="entry name" value="TPR-like_helical_dom_sf"/>
</dbReference>
<feature type="region of interest" description="Disordered" evidence="1">
    <location>
        <begin position="237"/>
        <end position="258"/>
    </location>
</feature>
<organism evidence="3 4">
    <name type="scientific">Orbilia blumenaviensis</name>
    <dbReference type="NCBI Taxonomy" id="1796055"/>
    <lineage>
        <taxon>Eukaryota</taxon>
        <taxon>Fungi</taxon>
        <taxon>Dikarya</taxon>
        <taxon>Ascomycota</taxon>
        <taxon>Pezizomycotina</taxon>
        <taxon>Orbiliomycetes</taxon>
        <taxon>Orbiliales</taxon>
        <taxon>Orbiliaceae</taxon>
        <taxon>Orbilia</taxon>
    </lineage>
</organism>
<evidence type="ECO:0000313" key="4">
    <source>
        <dbReference type="Proteomes" id="UP001373714"/>
    </source>
</evidence>
<comment type="caution">
    <text evidence="3">The sequence shown here is derived from an EMBL/GenBank/DDBJ whole genome shotgun (WGS) entry which is preliminary data.</text>
</comment>
<keyword evidence="4" id="KW-1185">Reference proteome</keyword>
<evidence type="ECO:0000256" key="1">
    <source>
        <dbReference type="SAM" id="MobiDB-lite"/>
    </source>
</evidence>
<dbReference type="Proteomes" id="UP001373714">
    <property type="component" value="Unassembled WGS sequence"/>
</dbReference>
<proteinExistence type="predicted"/>
<reference evidence="3 4" key="1">
    <citation type="submission" date="2019-10" db="EMBL/GenBank/DDBJ databases">
        <authorList>
            <person name="Palmer J.M."/>
        </authorList>
    </citation>
    <scope>NUCLEOTIDE SEQUENCE [LARGE SCALE GENOMIC DNA]</scope>
    <source>
        <strain evidence="3 4">TWF730</strain>
    </source>
</reference>
<keyword evidence="2" id="KW-1133">Transmembrane helix</keyword>
<name>A0AAV9U473_9PEZI</name>
<feature type="transmembrane region" description="Helical" evidence="2">
    <location>
        <begin position="287"/>
        <end position="306"/>
    </location>
</feature>
<dbReference type="SUPFAM" id="SSF48452">
    <property type="entry name" value="TPR-like"/>
    <property type="match status" value="1"/>
</dbReference>
<keyword evidence="2" id="KW-0472">Membrane</keyword>
<dbReference type="EMBL" id="JAVHNS010000015">
    <property type="protein sequence ID" value="KAK6334404.1"/>
    <property type="molecule type" value="Genomic_DNA"/>
</dbReference>
<dbReference type="Gene3D" id="1.25.40.10">
    <property type="entry name" value="Tetratricopeptide repeat domain"/>
    <property type="match status" value="1"/>
</dbReference>
<sequence length="320" mass="36111">MVRDAPKAPRPVMLDHSQYFPSAEQIEQSFQQQRAEFYLNSIPLAHRNGDIDAVETAYDRLSKLTEFQAKSTDDGTTTSSSDLASKLCFSRANKRQLLGKWQSALDALDSVNPDILQTNKYFAVSFWCLRALIYLGLEQTDNAEEAGKKALDTAGEVVGSNGEGSRNTSYFIMALIMARKEDRMEAAFYKSLIKEAHILDKEILENQWAALDAINGTFGVKIKPMRSPADMRGIGTRTRPIMPLPNATGRQENTDRVPGSTLHPVQLDQNFMNGVQEPRYGSSWFKLFKLVIIPVCFYLWVILATWDNRRLEALLFSIMI</sequence>
<protein>
    <submittedName>
        <fullName evidence="3">Uncharacterized protein</fullName>
    </submittedName>
</protein>